<accession>A0A2N0ZC78</accession>
<comment type="similarity">
    <text evidence="1">Belongs to the P-Pant transferase superfamily. Gsp/Sfp/HetI/AcpT family.</text>
</comment>
<evidence type="ECO:0000259" key="4">
    <source>
        <dbReference type="Pfam" id="PF22624"/>
    </source>
</evidence>
<dbReference type="InterPro" id="IPR050559">
    <property type="entry name" value="P-Pant_transferase_sf"/>
</dbReference>
<evidence type="ECO:0000256" key="2">
    <source>
        <dbReference type="ARBA" id="ARBA00022679"/>
    </source>
</evidence>
<reference evidence="5 6" key="1">
    <citation type="journal article" date="2010" name="Int. J. Syst. Evol. Microbiol.">
        <title>Bacillus horneckiae sp. nov., isolated from a spacecraft-assembly clean room.</title>
        <authorList>
            <person name="Vaishampayan P."/>
            <person name="Probst A."/>
            <person name="Krishnamurthi S."/>
            <person name="Ghosh S."/>
            <person name="Osman S."/>
            <person name="McDowall A."/>
            <person name="Ruckmani A."/>
            <person name="Mayilraj S."/>
            <person name="Venkateswaran K."/>
        </authorList>
    </citation>
    <scope>NUCLEOTIDE SEQUENCE [LARGE SCALE GENOMIC DNA]</scope>
    <source>
        <strain evidence="6">1PO1SC</strain>
    </source>
</reference>
<organism evidence="5 6">
    <name type="scientific">Cytobacillus horneckiae</name>
    <dbReference type="NCBI Taxonomy" id="549687"/>
    <lineage>
        <taxon>Bacteria</taxon>
        <taxon>Bacillati</taxon>
        <taxon>Bacillota</taxon>
        <taxon>Bacilli</taxon>
        <taxon>Bacillales</taxon>
        <taxon>Bacillaceae</taxon>
        <taxon>Cytobacillus</taxon>
    </lineage>
</organism>
<dbReference type="GO" id="GO:0000287">
    <property type="term" value="F:magnesium ion binding"/>
    <property type="evidence" value="ECO:0007669"/>
    <property type="project" value="InterPro"/>
</dbReference>
<feature type="domain" description="4'-phosphopantetheinyl transferase" evidence="3">
    <location>
        <begin position="103"/>
        <end position="201"/>
    </location>
</feature>
<dbReference type="GO" id="GO:0019878">
    <property type="term" value="P:lysine biosynthetic process via aminoadipic acid"/>
    <property type="evidence" value="ECO:0007669"/>
    <property type="project" value="TreeGrafter"/>
</dbReference>
<dbReference type="AlphaFoldDB" id="A0A2N0ZC78"/>
<dbReference type="GO" id="GO:0005829">
    <property type="term" value="C:cytosol"/>
    <property type="evidence" value="ECO:0007669"/>
    <property type="project" value="TreeGrafter"/>
</dbReference>
<dbReference type="Pfam" id="PF01648">
    <property type="entry name" value="ACPS"/>
    <property type="match status" value="1"/>
</dbReference>
<evidence type="ECO:0000259" key="3">
    <source>
        <dbReference type="Pfam" id="PF01648"/>
    </source>
</evidence>
<dbReference type="PANTHER" id="PTHR12215">
    <property type="entry name" value="PHOSPHOPANTETHEINE TRANSFERASE"/>
    <property type="match status" value="1"/>
</dbReference>
<protein>
    <submittedName>
        <fullName evidence="5">Transcriptional regulator</fullName>
    </submittedName>
</protein>
<keyword evidence="2" id="KW-0808">Transferase</keyword>
<dbReference type="InterPro" id="IPR055066">
    <property type="entry name" value="AASDHPPT_N"/>
</dbReference>
<dbReference type="Pfam" id="PF22624">
    <property type="entry name" value="AASDHPPT_N"/>
    <property type="match status" value="1"/>
</dbReference>
<dbReference type="Proteomes" id="UP000233343">
    <property type="component" value="Unassembled WGS sequence"/>
</dbReference>
<keyword evidence="6" id="KW-1185">Reference proteome</keyword>
<evidence type="ECO:0000313" key="6">
    <source>
        <dbReference type="Proteomes" id="UP000233343"/>
    </source>
</evidence>
<gene>
    <name evidence="5" type="ORF">CWS20_20830</name>
</gene>
<dbReference type="InterPro" id="IPR037143">
    <property type="entry name" value="4-PPantetheinyl_Trfase_dom_sf"/>
</dbReference>
<proteinExistence type="inferred from homology"/>
<dbReference type="SUPFAM" id="SSF56214">
    <property type="entry name" value="4'-phosphopantetheinyl transferase"/>
    <property type="match status" value="2"/>
</dbReference>
<evidence type="ECO:0000256" key="1">
    <source>
        <dbReference type="ARBA" id="ARBA00010990"/>
    </source>
</evidence>
<dbReference type="Gene3D" id="3.90.470.20">
    <property type="entry name" value="4'-phosphopantetheinyl transferase domain"/>
    <property type="match status" value="2"/>
</dbReference>
<dbReference type="GO" id="GO:0008897">
    <property type="term" value="F:holo-[acyl-carrier-protein] synthase activity"/>
    <property type="evidence" value="ECO:0007669"/>
    <property type="project" value="InterPro"/>
</dbReference>
<dbReference type="EMBL" id="PISD01000050">
    <property type="protein sequence ID" value="PKG27110.1"/>
    <property type="molecule type" value="Genomic_DNA"/>
</dbReference>
<dbReference type="RefSeq" id="WP_083957411.1">
    <property type="nucleotide sequence ID" value="NZ_JAFDQP010000002.1"/>
</dbReference>
<comment type="caution">
    <text evidence="5">The sequence shown here is derived from an EMBL/GenBank/DDBJ whole genome shotgun (WGS) entry which is preliminary data.</text>
</comment>
<feature type="domain" description="4'-phosphopantetheinyl transferase N-terminal" evidence="4">
    <location>
        <begin position="16"/>
        <end position="99"/>
    </location>
</feature>
<dbReference type="InterPro" id="IPR008278">
    <property type="entry name" value="4-PPantetheinyl_Trfase_dom"/>
</dbReference>
<sequence>MIKVFACELPNQRSWQQLKDLSKFISKEKQEAAIKFKKVDDAYRTVMCQLLLQAVLYKEYQIPKNLNISYTPFGKPFLQNQSDVYFNLSHSGNWCVCAVNGERVGIDVEKAEEIPRDLLHIVLSNDEMEEYCELESRFFEKWTLKESYLKAIGTGLSTSLESVEIYPCIDGMYHVFHQQEKFLPGECKLYQLCTDYKLSVCSLGNQSRFDQQIHKYTFEEILQCQ</sequence>
<name>A0A2N0ZC78_9BACI</name>
<evidence type="ECO:0000313" key="5">
    <source>
        <dbReference type="EMBL" id="PKG27110.1"/>
    </source>
</evidence>
<dbReference type="PANTHER" id="PTHR12215:SF10">
    <property type="entry name" value="L-AMINOADIPATE-SEMIALDEHYDE DEHYDROGENASE-PHOSPHOPANTETHEINYL TRANSFERASE"/>
    <property type="match status" value="1"/>
</dbReference>